<name>A0A0J7J310_9FLAO</name>
<feature type="binding site" evidence="4">
    <location>
        <position position="45"/>
    </location>
    <ligand>
        <name>1-deoxy-D-xylulose 5-phosphate</name>
        <dbReference type="ChEBI" id="CHEBI:57792"/>
    </ligand>
</feature>
<comment type="function">
    <text evidence="4">Catalyzes the complicated ring closure reaction between the two acyclic compounds 1-deoxy-D-xylulose-5-phosphate (DXP) and 3-amino-2-oxopropyl phosphate (1-amino-acetone-3-phosphate or AAP) to form pyridoxine 5'-phosphate (PNP) and inorganic phosphate.</text>
</comment>
<dbReference type="SUPFAM" id="SSF63892">
    <property type="entry name" value="Pyridoxine 5'-phosphate synthase"/>
    <property type="match status" value="1"/>
</dbReference>
<dbReference type="PANTHER" id="PTHR30456:SF0">
    <property type="entry name" value="PYRIDOXINE 5'-PHOSPHATE SYNTHASE"/>
    <property type="match status" value="1"/>
</dbReference>
<dbReference type="Pfam" id="PF03740">
    <property type="entry name" value="PdxJ"/>
    <property type="match status" value="1"/>
</dbReference>
<evidence type="ECO:0000256" key="4">
    <source>
        <dbReference type="HAMAP-Rule" id="MF_00279"/>
    </source>
</evidence>
<comment type="subcellular location">
    <subcellularLocation>
        <location evidence="4">Cytoplasm</location>
    </subcellularLocation>
</comment>
<evidence type="ECO:0000313" key="7">
    <source>
        <dbReference type="Proteomes" id="UP000035900"/>
    </source>
</evidence>
<dbReference type="Proteomes" id="UP000035900">
    <property type="component" value="Unassembled WGS sequence"/>
</dbReference>
<keyword evidence="2 4" id="KW-0808">Transferase</keyword>
<sequence>MTKLSVNINKIATIRNARGGELPSVTEAAIKLQDFGAQGITVHPRPDERHITRKDVYDLKPLITTEFNIEGNPHRPFLDMVLEIKPEQVTLVPDADDAITSNAGWDCEKNLDFLKLVIAELKNAGIRTSIFLDPNPEMVKFAAETGTDRIELYTEAFAKNYPIDKESAIKPYYETALEATKFGLGINAGHDLSLDNLKYFADHIPNLLEVSIGHALISEALYMGLENTVQAYLKRLAKW</sequence>
<comment type="similarity">
    <text evidence="4">Belongs to the PNP synthase family.</text>
</comment>
<feature type="binding site" evidence="4">
    <location>
        <position position="50"/>
    </location>
    <ligand>
        <name>1-deoxy-D-xylulose 5-phosphate</name>
        <dbReference type="ChEBI" id="CHEBI:57792"/>
    </ligand>
</feature>
<reference evidence="6 7" key="1">
    <citation type="journal article" date="2004" name="Int. J. Syst. Evol. Microbiol.">
        <title>Kaistella koreensis gen. nov., sp. nov., a novel member of the Chryseobacterium-Bergeyella-Riemerella branch.</title>
        <authorList>
            <person name="Kim M.K."/>
            <person name="Im W.T."/>
            <person name="Shin Y.K."/>
            <person name="Lim J.H."/>
            <person name="Kim S.H."/>
            <person name="Lee B.C."/>
            <person name="Park M.Y."/>
            <person name="Lee K.Y."/>
            <person name="Lee S.T."/>
        </authorList>
    </citation>
    <scope>NUCLEOTIDE SEQUENCE [LARGE SCALE GENOMIC DNA]</scope>
    <source>
        <strain evidence="6 7">CCUG 49689</strain>
    </source>
</reference>
<dbReference type="GO" id="GO:0033856">
    <property type="term" value="F:pyridoxine 5'-phosphate synthase activity"/>
    <property type="evidence" value="ECO:0007669"/>
    <property type="project" value="UniProtKB-UniRule"/>
</dbReference>
<dbReference type="InterPro" id="IPR004569">
    <property type="entry name" value="PyrdxlP_synth_PdxJ"/>
</dbReference>
<dbReference type="NCBIfam" id="NF003625">
    <property type="entry name" value="PRK05265.1-3"/>
    <property type="match status" value="1"/>
</dbReference>
<dbReference type="HAMAP" id="MF_00279">
    <property type="entry name" value="PdxJ"/>
    <property type="match status" value="1"/>
</dbReference>
<dbReference type="EMBL" id="LFNG01000002">
    <property type="protein sequence ID" value="KMQ72429.1"/>
    <property type="molecule type" value="Genomic_DNA"/>
</dbReference>
<proteinExistence type="inferred from homology"/>
<dbReference type="RefSeq" id="WP_048498335.1">
    <property type="nucleotide sequence ID" value="NZ_LFNG01000002.1"/>
</dbReference>
<dbReference type="EC" id="2.6.99.2" evidence="4 5"/>
<dbReference type="InterPro" id="IPR036130">
    <property type="entry name" value="Pyridoxine-5'_phos_synth"/>
</dbReference>
<dbReference type="Gene3D" id="3.20.20.70">
    <property type="entry name" value="Aldolase class I"/>
    <property type="match status" value="1"/>
</dbReference>
<dbReference type="NCBIfam" id="NF003626">
    <property type="entry name" value="PRK05265.1-4"/>
    <property type="match status" value="1"/>
</dbReference>
<dbReference type="AlphaFoldDB" id="A0A0J7J310"/>
<feature type="binding site" evidence="4">
    <location>
        <begin position="213"/>
        <end position="214"/>
    </location>
    <ligand>
        <name>3-amino-2-oxopropyl phosphate</name>
        <dbReference type="ChEBI" id="CHEBI:57279"/>
    </ligand>
</feature>
<keyword evidence="1 4" id="KW-0963">Cytoplasm</keyword>
<dbReference type="PATRIC" id="fig|1304281.5.peg.304"/>
<dbReference type="CDD" id="cd00003">
    <property type="entry name" value="PNPsynthase"/>
    <property type="match status" value="1"/>
</dbReference>
<evidence type="ECO:0000256" key="2">
    <source>
        <dbReference type="ARBA" id="ARBA00022679"/>
    </source>
</evidence>
<feature type="active site" description="Proton donor" evidence="4">
    <location>
        <position position="190"/>
    </location>
</feature>
<dbReference type="FunFam" id="3.20.20.70:FF:000150">
    <property type="entry name" value="Pyridoxine 5'-phosphate synthase"/>
    <property type="match status" value="1"/>
</dbReference>
<feature type="binding site" evidence="4">
    <location>
        <position position="191"/>
    </location>
    <ligand>
        <name>3-amino-2-oxopropyl phosphate</name>
        <dbReference type="ChEBI" id="CHEBI:57279"/>
    </ligand>
</feature>
<feature type="binding site" evidence="4">
    <location>
        <position position="100"/>
    </location>
    <ligand>
        <name>1-deoxy-D-xylulose 5-phosphate</name>
        <dbReference type="ChEBI" id="CHEBI:57792"/>
    </ligand>
</feature>
<evidence type="ECO:0000256" key="5">
    <source>
        <dbReference type="NCBIfam" id="TIGR00559"/>
    </source>
</evidence>
<dbReference type="NCBIfam" id="TIGR00559">
    <property type="entry name" value="pdxJ"/>
    <property type="match status" value="1"/>
</dbReference>
<feature type="active site" description="Proton acceptor" evidence="4">
    <location>
        <position position="43"/>
    </location>
</feature>
<feature type="active site" description="Proton acceptor" evidence="4">
    <location>
        <position position="70"/>
    </location>
</feature>
<keyword evidence="7" id="KW-1185">Reference proteome</keyword>
<keyword evidence="3 4" id="KW-0664">Pyridoxine biosynthesis</keyword>
<accession>A0A0J7J310</accession>
<protein>
    <recommendedName>
        <fullName evidence="4 5">Pyridoxine 5'-phosphate synthase</fullName>
        <shortName evidence="4">PNP synthase</shortName>
        <ecNumber evidence="4 5">2.6.99.2</ecNumber>
    </recommendedName>
</protein>
<dbReference type="GO" id="GO:0008615">
    <property type="term" value="P:pyridoxine biosynthetic process"/>
    <property type="evidence" value="ECO:0007669"/>
    <property type="project" value="UniProtKB-UniRule"/>
</dbReference>
<dbReference type="OrthoDB" id="9806590at2"/>
<evidence type="ECO:0000256" key="3">
    <source>
        <dbReference type="ARBA" id="ARBA00023096"/>
    </source>
</evidence>
<evidence type="ECO:0000256" key="1">
    <source>
        <dbReference type="ARBA" id="ARBA00022490"/>
    </source>
</evidence>
<evidence type="ECO:0000313" key="6">
    <source>
        <dbReference type="EMBL" id="KMQ72429.1"/>
    </source>
</evidence>
<comment type="catalytic activity">
    <reaction evidence="4">
        <text>3-amino-2-oxopropyl phosphate + 1-deoxy-D-xylulose 5-phosphate = pyridoxine 5'-phosphate + phosphate + 2 H2O + H(+)</text>
        <dbReference type="Rhea" id="RHEA:15265"/>
        <dbReference type="ChEBI" id="CHEBI:15377"/>
        <dbReference type="ChEBI" id="CHEBI:15378"/>
        <dbReference type="ChEBI" id="CHEBI:43474"/>
        <dbReference type="ChEBI" id="CHEBI:57279"/>
        <dbReference type="ChEBI" id="CHEBI:57792"/>
        <dbReference type="ChEBI" id="CHEBI:58589"/>
        <dbReference type="EC" id="2.6.99.2"/>
    </reaction>
</comment>
<dbReference type="STRING" id="1304281.ACM44_01425"/>
<feature type="binding site" evidence="4">
    <location>
        <position position="18"/>
    </location>
    <ligand>
        <name>3-amino-2-oxopropyl phosphate</name>
        <dbReference type="ChEBI" id="CHEBI:57279"/>
    </ligand>
</feature>
<comment type="caution">
    <text evidence="4">Lacks conserved residue(s) required for the propagation of feature annotation.</text>
</comment>
<comment type="subunit">
    <text evidence="4">Homooctamer; tetramer of dimers.</text>
</comment>
<dbReference type="UniPathway" id="UPA00244">
    <property type="reaction ID" value="UER00313"/>
</dbReference>
<dbReference type="InterPro" id="IPR013785">
    <property type="entry name" value="Aldolase_TIM"/>
</dbReference>
<dbReference type="GO" id="GO:0005829">
    <property type="term" value="C:cytosol"/>
    <property type="evidence" value="ECO:0007669"/>
    <property type="project" value="TreeGrafter"/>
</dbReference>
<comment type="pathway">
    <text evidence="4">Cofactor biosynthesis; pyridoxine 5'-phosphate biosynthesis; pyridoxine 5'-phosphate from D-erythrose 4-phosphate: step 5/5.</text>
</comment>
<dbReference type="PANTHER" id="PTHR30456">
    <property type="entry name" value="PYRIDOXINE 5'-PHOSPHATE SYNTHASE"/>
    <property type="match status" value="1"/>
</dbReference>
<gene>
    <name evidence="4" type="primary">pdxJ</name>
    <name evidence="6" type="ORF">ACM44_01425</name>
</gene>
<feature type="binding site" evidence="4">
    <location>
        <position position="7"/>
    </location>
    <ligand>
        <name>3-amino-2-oxopropyl phosphate</name>
        <dbReference type="ChEBI" id="CHEBI:57279"/>
    </ligand>
</feature>
<comment type="caution">
    <text evidence="6">The sequence shown here is derived from an EMBL/GenBank/DDBJ whole genome shotgun (WGS) entry which is preliminary data.</text>
</comment>
<feature type="site" description="Transition state stabilizer" evidence="4">
    <location>
        <position position="151"/>
    </location>
</feature>
<organism evidence="6 7">
    <name type="scientific">Chryseobacterium koreense CCUG 49689</name>
    <dbReference type="NCBI Taxonomy" id="1304281"/>
    <lineage>
        <taxon>Bacteria</taxon>
        <taxon>Pseudomonadati</taxon>
        <taxon>Bacteroidota</taxon>
        <taxon>Flavobacteriia</taxon>
        <taxon>Flavobacteriales</taxon>
        <taxon>Weeksellaceae</taxon>
        <taxon>Chryseobacterium group</taxon>
        <taxon>Chryseobacterium</taxon>
    </lineage>
</organism>